<dbReference type="AlphaFoldDB" id="A0A8X6H5R9"/>
<dbReference type="OrthoDB" id="6415196at2759"/>
<protein>
    <submittedName>
        <fullName evidence="2">Uncharacterized protein</fullName>
    </submittedName>
</protein>
<gene>
    <name evidence="2" type="ORF">TNCT_576111</name>
</gene>
<dbReference type="InterPro" id="IPR007712">
    <property type="entry name" value="RelE/ParE_toxin"/>
</dbReference>
<sequence>MWDQKPTHYTVTRKKTFEKDIERVPQNYRRTIEEFLNELDPFIAADKPLSGLDKSFSKRFGKLRIIYTVDSKCQTVEVCTVGARKNVYKQRR</sequence>
<keyword evidence="1" id="KW-1277">Toxin-antitoxin system</keyword>
<keyword evidence="3" id="KW-1185">Reference proteome</keyword>
<proteinExistence type="predicted"/>
<dbReference type="EMBL" id="BMAO01037273">
    <property type="protein sequence ID" value="GFR16563.1"/>
    <property type="molecule type" value="Genomic_DNA"/>
</dbReference>
<organism evidence="2 3">
    <name type="scientific">Trichonephila clavata</name>
    <name type="common">Joro spider</name>
    <name type="synonym">Nephila clavata</name>
    <dbReference type="NCBI Taxonomy" id="2740835"/>
    <lineage>
        <taxon>Eukaryota</taxon>
        <taxon>Metazoa</taxon>
        <taxon>Ecdysozoa</taxon>
        <taxon>Arthropoda</taxon>
        <taxon>Chelicerata</taxon>
        <taxon>Arachnida</taxon>
        <taxon>Araneae</taxon>
        <taxon>Araneomorphae</taxon>
        <taxon>Entelegynae</taxon>
        <taxon>Araneoidea</taxon>
        <taxon>Nephilidae</taxon>
        <taxon>Trichonephila</taxon>
    </lineage>
</organism>
<dbReference type="InterPro" id="IPR035093">
    <property type="entry name" value="RelE/ParE_toxin_dom_sf"/>
</dbReference>
<name>A0A8X6H5R9_TRICU</name>
<reference evidence="2" key="1">
    <citation type="submission" date="2020-07" db="EMBL/GenBank/DDBJ databases">
        <title>Multicomponent nature underlies the extraordinary mechanical properties of spider dragline silk.</title>
        <authorList>
            <person name="Kono N."/>
            <person name="Nakamura H."/>
            <person name="Mori M."/>
            <person name="Yoshida Y."/>
            <person name="Ohtoshi R."/>
            <person name="Malay A.D."/>
            <person name="Moran D.A.P."/>
            <person name="Tomita M."/>
            <person name="Numata K."/>
            <person name="Arakawa K."/>
        </authorList>
    </citation>
    <scope>NUCLEOTIDE SEQUENCE</scope>
</reference>
<accession>A0A8X6H5R9</accession>
<dbReference type="SUPFAM" id="SSF143011">
    <property type="entry name" value="RelE-like"/>
    <property type="match status" value="1"/>
</dbReference>
<dbReference type="Proteomes" id="UP000887116">
    <property type="component" value="Unassembled WGS sequence"/>
</dbReference>
<evidence type="ECO:0000256" key="1">
    <source>
        <dbReference type="ARBA" id="ARBA00022649"/>
    </source>
</evidence>
<evidence type="ECO:0000313" key="2">
    <source>
        <dbReference type="EMBL" id="GFR16563.1"/>
    </source>
</evidence>
<dbReference type="Gene3D" id="3.30.2310.20">
    <property type="entry name" value="RelE-like"/>
    <property type="match status" value="1"/>
</dbReference>
<comment type="caution">
    <text evidence="2">The sequence shown here is derived from an EMBL/GenBank/DDBJ whole genome shotgun (WGS) entry which is preliminary data.</text>
</comment>
<dbReference type="Pfam" id="PF05016">
    <property type="entry name" value="ParE_toxin"/>
    <property type="match status" value="1"/>
</dbReference>
<evidence type="ECO:0000313" key="3">
    <source>
        <dbReference type="Proteomes" id="UP000887116"/>
    </source>
</evidence>